<comment type="caution">
    <text evidence="2">The sequence shown here is derived from an EMBL/GenBank/DDBJ whole genome shotgun (WGS) entry which is preliminary data.</text>
</comment>
<evidence type="ECO:0000256" key="1">
    <source>
        <dbReference type="SAM" id="MobiDB-lite"/>
    </source>
</evidence>
<proteinExistence type="predicted"/>
<feature type="region of interest" description="Disordered" evidence="1">
    <location>
        <begin position="33"/>
        <end position="62"/>
    </location>
</feature>
<gene>
    <name evidence="2" type="ORF">HPG69_011279</name>
</gene>
<evidence type="ECO:0000313" key="3">
    <source>
        <dbReference type="Proteomes" id="UP000551758"/>
    </source>
</evidence>
<dbReference type="EMBL" id="JACDTQ010000773">
    <property type="protein sequence ID" value="KAF5926153.1"/>
    <property type="molecule type" value="Genomic_DNA"/>
</dbReference>
<sequence>MELSSINFSGQSNLASAPVCRLLGRPSWSWAATAQQGAAATSKPSPASREPGLATWDSPKNPSSWAVACKNWNSCSM</sequence>
<dbReference type="Proteomes" id="UP000551758">
    <property type="component" value="Unassembled WGS sequence"/>
</dbReference>
<evidence type="ECO:0000313" key="2">
    <source>
        <dbReference type="EMBL" id="KAF5926153.1"/>
    </source>
</evidence>
<keyword evidence="3" id="KW-1185">Reference proteome</keyword>
<organism evidence="2 3">
    <name type="scientific">Diceros bicornis minor</name>
    <name type="common">South-central black rhinoceros</name>
    <dbReference type="NCBI Taxonomy" id="77932"/>
    <lineage>
        <taxon>Eukaryota</taxon>
        <taxon>Metazoa</taxon>
        <taxon>Chordata</taxon>
        <taxon>Craniata</taxon>
        <taxon>Vertebrata</taxon>
        <taxon>Euteleostomi</taxon>
        <taxon>Mammalia</taxon>
        <taxon>Eutheria</taxon>
        <taxon>Laurasiatheria</taxon>
        <taxon>Perissodactyla</taxon>
        <taxon>Rhinocerotidae</taxon>
        <taxon>Diceros</taxon>
    </lineage>
</organism>
<reference evidence="2 3" key="1">
    <citation type="journal article" date="2020" name="Mol. Biol. Evol.">
        <title>Interspecific Gene Flow and the Evolution of Specialization in Black and White Rhinoceros.</title>
        <authorList>
            <person name="Moodley Y."/>
            <person name="Westbury M.V."/>
            <person name="Russo I.M."/>
            <person name="Gopalakrishnan S."/>
            <person name="Rakotoarivelo A."/>
            <person name="Olsen R.A."/>
            <person name="Prost S."/>
            <person name="Tunstall T."/>
            <person name="Ryder O.A."/>
            <person name="Dalen L."/>
            <person name="Bruford M.W."/>
        </authorList>
    </citation>
    <scope>NUCLEOTIDE SEQUENCE [LARGE SCALE GENOMIC DNA]</scope>
    <source>
        <strain evidence="2">SBR-YM</strain>
        <tissue evidence="2">Skin</tissue>
    </source>
</reference>
<dbReference type="AlphaFoldDB" id="A0A7J7FDL8"/>
<name>A0A7J7FDL8_DICBM</name>
<protein>
    <submittedName>
        <fullName evidence="2">Uncharacterized protein</fullName>
    </submittedName>
</protein>
<accession>A0A7J7FDL8</accession>